<evidence type="ECO:0000313" key="1">
    <source>
        <dbReference type="EMBL" id="SUE95742.1"/>
    </source>
</evidence>
<evidence type="ECO:0000313" key="2">
    <source>
        <dbReference type="Proteomes" id="UP000254919"/>
    </source>
</evidence>
<organism evidence="1 2">
    <name type="scientific">Roseomonas mucosa</name>
    <dbReference type="NCBI Taxonomy" id="207340"/>
    <lineage>
        <taxon>Bacteria</taxon>
        <taxon>Pseudomonadati</taxon>
        <taxon>Pseudomonadota</taxon>
        <taxon>Alphaproteobacteria</taxon>
        <taxon>Acetobacterales</taxon>
        <taxon>Roseomonadaceae</taxon>
        <taxon>Roseomonas</taxon>
    </lineage>
</organism>
<dbReference type="AlphaFoldDB" id="A0A379PN60"/>
<dbReference type="EMBL" id="UGVN01000004">
    <property type="protein sequence ID" value="SUE95742.1"/>
    <property type="molecule type" value="Genomic_DNA"/>
</dbReference>
<sequence>MLCVIQCAGSKQANAATLPTMSGRRVMFVARPDAAPPEKGVLYVHPDNISDLTGITWRQRVMAVNTGREPDPGLWIAGKLYRPKAYALLLEKLGIERLFILSAGWGLVRADFLLPDYDITFSTSAEPWKRRRASDKFSDFNALERTQEDIVFLGGKDYLPLFLRLTRSAAGRRLVVYNSANPPVACGCALTRYPTTRRTNWHYDCAEALAAGTWHPDFEAVPS</sequence>
<accession>A0A379PN60</accession>
<name>A0A379PN60_9PROT</name>
<protein>
    <submittedName>
        <fullName evidence="1">Uncharacterized protein</fullName>
    </submittedName>
</protein>
<dbReference type="RefSeq" id="WP_081798689.1">
    <property type="nucleotide sequence ID" value="NZ_CBCSHT010000253.1"/>
</dbReference>
<gene>
    <name evidence="1" type="ORF">NCTC13291_04630</name>
</gene>
<proteinExistence type="predicted"/>
<reference evidence="1 2" key="1">
    <citation type="submission" date="2018-06" db="EMBL/GenBank/DDBJ databases">
        <authorList>
            <consortium name="Pathogen Informatics"/>
            <person name="Doyle S."/>
        </authorList>
    </citation>
    <scope>NUCLEOTIDE SEQUENCE [LARGE SCALE GENOMIC DNA]</scope>
    <source>
        <strain evidence="1 2">NCTC13291</strain>
    </source>
</reference>
<dbReference type="Proteomes" id="UP000254919">
    <property type="component" value="Unassembled WGS sequence"/>
</dbReference>